<name>A0A6C2URH9_9BACT</name>
<sequence length="253" mass="28291">MKTTKLFIPALALLLLALSASAGVEVDRLLAEYSKIETVTCQIRRTKEGAAGKIKFLSRVYWTSEGQLHAEGISPIKRRTIANGTRLWQYTESSPKGFSRPIDKLSKQMQISLRMVPGTAMDNLLHLVGHDETALPAEGDAVKRIGIATDKRYAVLMLDAQNRLFGIKFYPTPEMAQLIAEYEYSDFTEPVPGVWVPLTHQASIQTDNVGFKETVKVDRFIANKPVAESLFIESSFFDKNIDFVDDFAKISTE</sequence>
<evidence type="ECO:0000256" key="1">
    <source>
        <dbReference type="SAM" id="SignalP"/>
    </source>
</evidence>
<dbReference type="AlphaFoldDB" id="A0A6C2URH9"/>
<dbReference type="Proteomes" id="UP000346198">
    <property type="component" value="Unassembled WGS sequence"/>
</dbReference>
<feature type="chain" id="PRO_5025524912" description="Outer membrane lipoprotein-sorting protein" evidence="1">
    <location>
        <begin position="23"/>
        <end position="253"/>
    </location>
</feature>
<evidence type="ECO:0008006" key="4">
    <source>
        <dbReference type="Google" id="ProtNLM"/>
    </source>
</evidence>
<proteinExistence type="predicted"/>
<dbReference type="EMBL" id="CAAHFH010000002">
    <property type="protein sequence ID" value="VGO22553.1"/>
    <property type="molecule type" value="Genomic_DNA"/>
</dbReference>
<keyword evidence="3" id="KW-1185">Reference proteome</keyword>
<feature type="signal peptide" evidence="1">
    <location>
        <begin position="1"/>
        <end position="22"/>
    </location>
</feature>
<evidence type="ECO:0000313" key="2">
    <source>
        <dbReference type="EMBL" id="VGO22553.1"/>
    </source>
</evidence>
<gene>
    <name evidence="2" type="ORF">SCARR_04637</name>
</gene>
<evidence type="ECO:0000313" key="3">
    <source>
        <dbReference type="Proteomes" id="UP000346198"/>
    </source>
</evidence>
<protein>
    <recommendedName>
        <fullName evidence="4">Outer membrane lipoprotein-sorting protein</fullName>
    </recommendedName>
</protein>
<organism evidence="2 3">
    <name type="scientific">Pontiella sulfatireligans</name>
    <dbReference type="NCBI Taxonomy" id="2750658"/>
    <lineage>
        <taxon>Bacteria</taxon>
        <taxon>Pseudomonadati</taxon>
        <taxon>Kiritimatiellota</taxon>
        <taxon>Kiritimatiellia</taxon>
        <taxon>Kiritimatiellales</taxon>
        <taxon>Pontiellaceae</taxon>
        <taxon>Pontiella</taxon>
    </lineage>
</organism>
<accession>A0A6C2URH9</accession>
<reference evidence="2 3" key="1">
    <citation type="submission" date="2019-04" db="EMBL/GenBank/DDBJ databases">
        <authorList>
            <person name="Van Vliet M D."/>
        </authorList>
    </citation>
    <scope>NUCLEOTIDE SEQUENCE [LARGE SCALE GENOMIC DNA]</scope>
    <source>
        <strain evidence="2 3">F21</strain>
    </source>
</reference>
<dbReference type="Gene3D" id="2.50.20.10">
    <property type="entry name" value="Lipoprotein localisation LolA/LolB/LppX"/>
    <property type="match status" value="1"/>
</dbReference>
<dbReference type="RefSeq" id="WP_136063989.1">
    <property type="nucleotide sequence ID" value="NZ_CAAHFH010000002.1"/>
</dbReference>
<keyword evidence="1" id="KW-0732">Signal</keyword>